<dbReference type="InterPro" id="IPR051343">
    <property type="entry name" value="G-type_lectin_kinases/EP1-like"/>
</dbReference>
<dbReference type="Gene3D" id="1.10.510.10">
    <property type="entry name" value="Transferase(Phosphotransferase) domain 1"/>
    <property type="match status" value="2"/>
</dbReference>
<accession>A0A7J7L3E2</accession>
<keyword evidence="9" id="KW-1185">Reference proteome</keyword>
<dbReference type="Pfam" id="PF00069">
    <property type="entry name" value="Pkinase"/>
    <property type="match status" value="2"/>
</dbReference>
<dbReference type="SUPFAM" id="SSF56112">
    <property type="entry name" value="Protein kinase-like (PK-like)"/>
    <property type="match status" value="2"/>
</dbReference>
<dbReference type="PANTHER" id="PTHR47976">
    <property type="entry name" value="G-TYPE LECTIN S-RECEPTOR-LIKE SERINE/THREONINE-PROTEIN KINASE SD2-5"/>
    <property type="match status" value="1"/>
</dbReference>
<dbReference type="PROSITE" id="PS00108">
    <property type="entry name" value="PROTEIN_KINASE_ST"/>
    <property type="match status" value="1"/>
</dbReference>
<evidence type="ECO:0000259" key="7">
    <source>
        <dbReference type="PROSITE" id="PS50011"/>
    </source>
</evidence>
<dbReference type="OrthoDB" id="647973at2759"/>
<evidence type="ECO:0000256" key="2">
    <source>
        <dbReference type="ARBA" id="ARBA00022729"/>
    </source>
</evidence>
<comment type="caution">
    <text evidence="8">The sequence shown here is derived from an EMBL/GenBank/DDBJ whole genome shotgun (WGS) entry which is preliminary data.</text>
</comment>
<keyword evidence="1" id="KW-0808">Transferase</keyword>
<evidence type="ECO:0000256" key="3">
    <source>
        <dbReference type="ARBA" id="ARBA00022741"/>
    </source>
</evidence>
<dbReference type="InterPro" id="IPR011009">
    <property type="entry name" value="Kinase-like_dom_sf"/>
</dbReference>
<feature type="domain" description="Protein kinase" evidence="7">
    <location>
        <begin position="369"/>
        <end position="600"/>
    </location>
</feature>
<dbReference type="GO" id="GO:0004672">
    <property type="term" value="F:protein kinase activity"/>
    <property type="evidence" value="ECO:0007669"/>
    <property type="project" value="InterPro"/>
</dbReference>
<gene>
    <name evidence="8" type="ORF">GIB67_030838</name>
</gene>
<dbReference type="AlphaFoldDB" id="A0A7J7L3E2"/>
<keyword evidence="2" id="KW-0732">Signal</keyword>
<evidence type="ECO:0000256" key="5">
    <source>
        <dbReference type="ARBA" id="ARBA00022840"/>
    </source>
</evidence>
<protein>
    <recommendedName>
        <fullName evidence="7">Protein kinase domain-containing protein</fullName>
    </recommendedName>
</protein>
<feature type="binding site" evidence="6">
    <location>
        <position position="82"/>
    </location>
    <ligand>
        <name>ATP</name>
        <dbReference type="ChEBI" id="CHEBI:30616"/>
    </ligand>
</feature>
<dbReference type="EMBL" id="JACGCM010002660">
    <property type="protein sequence ID" value="KAF6137074.1"/>
    <property type="molecule type" value="Genomic_DNA"/>
</dbReference>
<dbReference type="PROSITE" id="PS50011">
    <property type="entry name" value="PROTEIN_KINASE_DOM"/>
    <property type="match status" value="2"/>
</dbReference>
<evidence type="ECO:0000256" key="1">
    <source>
        <dbReference type="ARBA" id="ARBA00022679"/>
    </source>
</evidence>
<dbReference type="InterPro" id="IPR008271">
    <property type="entry name" value="Ser/Thr_kinase_AS"/>
</dbReference>
<dbReference type="Proteomes" id="UP000541444">
    <property type="component" value="Unassembled WGS sequence"/>
</dbReference>
<evidence type="ECO:0000313" key="9">
    <source>
        <dbReference type="Proteomes" id="UP000541444"/>
    </source>
</evidence>
<dbReference type="Gene3D" id="3.30.200.20">
    <property type="entry name" value="Phosphorylase Kinase, domain 1"/>
    <property type="match status" value="2"/>
</dbReference>
<sequence length="600" mass="68105">MIVSQRTFSTPGIIGILPILTWVFLQDLNGNNNLREIARLSREFRYKDLKKATNNFRHKLGSGRSGSVFKGILDDGTPVAVKIVVHVEYGKRIFEAEISTIASVQHVNLVRLCGYCSPMKESWGAFFIVYDLFPKGSLDNWIFPQRGSQIGQCFIMEIEILHLDLKPENILLDDKFRAVLSDFGLSRLMKEDEGSVIRTIIRGTAGYMTPECHLGDHGISEKCDIFSYGKVLMDLFFGRYVCLDDKGNDISINGGNSILEQQTFHSFILEKLTQSKILDLIDHRLMNDGKVNEKEASCLVHAALCCLEEDPKKWPGDMRQVINMLQVWKLDGIGSFEQHFESQNEDSNLGMIAGFAREFLYEELETATNDFSDRLGDGWSGSVFRGKLDDGTLVAVKTVERKGYGEQEFKAEISAIASIQHVHLMRLRGYSSRITETCGVFSMVYDLFPNRSLAVWIFDGAEDLCLSWTLRYKVAIDVVKALAYLHHDCHPRILHLDINLDHILLDGSFRAVLYDFGFFELMMKDKKRMCTSFSGTKAYMGPEWFTGDGVLEKCDIFSFGKVLLDLFFGEPYACLDQNGKDIHLRSGNSQLEQRAFHAFM</sequence>
<dbReference type="InterPro" id="IPR000719">
    <property type="entry name" value="Prot_kinase_dom"/>
</dbReference>
<dbReference type="PANTHER" id="PTHR47976:SF115">
    <property type="entry name" value="RECEPTOR-LIKE SERINE_THREONINE-PROTEIN KINASE"/>
    <property type="match status" value="1"/>
</dbReference>
<keyword evidence="3 6" id="KW-0547">Nucleotide-binding</keyword>
<evidence type="ECO:0000256" key="6">
    <source>
        <dbReference type="PROSITE-ProRule" id="PRU10141"/>
    </source>
</evidence>
<dbReference type="InterPro" id="IPR017441">
    <property type="entry name" value="Protein_kinase_ATP_BS"/>
</dbReference>
<evidence type="ECO:0000256" key="4">
    <source>
        <dbReference type="ARBA" id="ARBA00022777"/>
    </source>
</evidence>
<keyword evidence="5 6" id="KW-0067">ATP-binding</keyword>
<dbReference type="SMART" id="SM00220">
    <property type="entry name" value="S_TKc"/>
    <property type="match status" value="2"/>
</dbReference>
<feature type="domain" description="Protein kinase" evidence="7">
    <location>
        <begin position="54"/>
        <end position="304"/>
    </location>
</feature>
<feature type="binding site" evidence="6">
    <location>
        <position position="397"/>
    </location>
    <ligand>
        <name>ATP</name>
        <dbReference type="ChEBI" id="CHEBI:30616"/>
    </ligand>
</feature>
<proteinExistence type="predicted"/>
<reference evidence="8 9" key="1">
    <citation type="journal article" date="2020" name="IScience">
        <title>Genome Sequencing of the Endangered Kingdonia uniflora (Circaeasteraceae, Ranunculales) Reveals Potential Mechanisms of Evolutionary Specialization.</title>
        <authorList>
            <person name="Sun Y."/>
            <person name="Deng T."/>
            <person name="Zhang A."/>
            <person name="Moore M.J."/>
            <person name="Landis J.B."/>
            <person name="Lin N."/>
            <person name="Zhang H."/>
            <person name="Zhang X."/>
            <person name="Huang J."/>
            <person name="Zhang X."/>
            <person name="Sun H."/>
            <person name="Wang H."/>
        </authorList>
    </citation>
    <scope>NUCLEOTIDE SEQUENCE [LARGE SCALE GENOMIC DNA]</scope>
    <source>
        <strain evidence="8">TB1705</strain>
        <tissue evidence="8">Leaf</tissue>
    </source>
</reference>
<dbReference type="GO" id="GO:0005524">
    <property type="term" value="F:ATP binding"/>
    <property type="evidence" value="ECO:0007669"/>
    <property type="project" value="UniProtKB-UniRule"/>
</dbReference>
<keyword evidence="4" id="KW-0418">Kinase</keyword>
<name>A0A7J7L3E2_9MAGN</name>
<organism evidence="8 9">
    <name type="scientific">Kingdonia uniflora</name>
    <dbReference type="NCBI Taxonomy" id="39325"/>
    <lineage>
        <taxon>Eukaryota</taxon>
        <taxon>Viridiplantae</taxon>
        <taxon>Streptophyta</taxon>
        <taxon>Embryophyta</taxon>
        <taxon>Tracheophyta</taxon>
        <taxon>Spermatophyta</taxon>
        <taxon>Magnoliopsida</taxon>
        <taxon>Ranunculales</taxon>
        <taxon>Circaeasteraceae</taxon>
        <taxon>Kingdonia</taxon>
    </lineage>
</organism>
<dbReference type="PROSITE" id="PS00107">
    <property type="entry name" value="PROTEIN_KINASE_ATP"/>
    <property type="match status" value="2"/>
</dbReference>
<evidence type="ECO:0000313" key="8">
    <source>
        <dbReference type="EMBL" id="KAF6137074.1"/>
    </source>
</evidence>